<organism evidence="4 5">
    <name type="scientific">Kibdelosporangium phytohabitans</name>
    <dbReference type="NCBI Taxonomy" id="860235"/>
    <lineage>
        <taxon>Bacteria</taxon>
        <taxon>Bacillati</taxon>
        <taxon>Actinomycetota</taxon>
        <taxon>Actinomycetes</taxon>
        <taxon>Pseudonocardiales</taxon>
        <taxon>Pseudonocardiaceae</taxon>
        <taxon>Kibdelosporangium</taxon>
    </lineage>
</organism>
<dbReference type="GO" id="GO:0003677">
    <property type="term" value="F:DNA binding"/>
    <property type="evidence" value="ECO:0007669"/>
    <property type="project" value="UniProtKB-UniRule"/>
</dbReference>
<dbReference type="AlphaFoldDB" id="A0A0N9HQF8"/>
<keyword evidence="5" id="KW-1185">Reference proteome</keyword>
<evidence type="ECO:0000313" key="5">
    <source>
        <dbReference type="Proteomes" id="UP000063699"/>
    </source>
</evidence>
<evidence type="ECO:0000256" key="2">
    <source>
        <dbReference type="PROSITE-ProRule" id="PRU01248"/>
    </source>
</evidence>
<dbReference type="SUPFAM" id="SSF56349">
    <property type="entry name" value="DNA breaking-rejoining enzymes"/>
    <property type="match status" value="1"/>
</dbReference>
<keyword evidence="1 2" id="KW-0238">DNA-binding</keyword>
<dbReference type="InterPro" id="IPR010998">
    <property type="entry name" value="Integrase_recombinase_N"/>
</dbReference>
<evidence type="ECO:0000259" key="3">
    <source>
        <dbReference type="PROSITE" id="PS51900"/>
    </source>
</evidence>
<dbReference type="PROSITE" id="PS51900">
    <property type="entry name" value="CB"/>
    <property type="match status" value="1"/>
</dbReference>
<protein>
    <recommendedName>
        <fullName evidence="3">Core-binding (CB) domain-containing protein</fullName>
    </recommendedName>
</protein>
<dbReference type="OrthoDB" id="4529782at2"/>
<dbReference type="RefSeq" id="WP_054288932.1">
    <property type="nucleotide sequence ID" value="NZ_CP012752.1"/>
</dbReference>
<dbReference type="KEGG" id="kphy:AOZ06_08510"/>
<feature type="domain" description="Core-binding (CB)" evidence="3">
    <location>
        <begin position="46"/>
        <end position="126"/>
    </location>
</feature>
<sequence>MRYETDNGIASIPGFSTKKAADQAADDIEAQQRSEIWIDPAAGRTTLGTYVDQDWLDALDVGERTEENYRSKLKNHILPRWEDTPLTHITNSKARAWAKTLRHNGLAPVTASDTMKLLSLILSDAAEVEQRHMAALTTRWDEALNALRPTELDTTWRTAA</sequence>
<evidence type="ECO:0000313" key="4">
    <source>
        <dbReference type="EMBL" id="ALG06961.1"/>
    </source>
</evidence>
<proteinExistence type="predicted"/>
<dbReference type="EMBL" id="CP012752">
    <property type="protein sequence ID" value="ALG06961.1"/>
    <property type="molecule type" value="Genomic_DNA"/>
</dbReference>
<accession>A0A0N9HQF8</accession>
<dbReference type="STRING" id="860235.AOZ06_08510"/>
<gene>
    <name evidence="4" type="ORF">AOZ06_08510</name>
</gene>
<name>A0A0N9HQF8_9PSEU</name>
<dbReference type="InterPro" id="IPR011010">
    <property type="entry name" value="DNA_brk_join_enz"/>
</dbReference>
<reference evidence="4 5" key="1">
    <citation type="submission" date="2015-07" db="EMBL/GenBank/DDBJ databases">
        <title>Genome sequencing of Kibdelosporangium phytohabitans.</title>
        <authorList>
            <person name="Qin S."/>
            <person name="Xing K."/>
        </authorList>
    </citation>
    <scope>NUCLEOTIDE SEQUENCE [LARGE SCALE GENOMIC DNA]</scope>
    <source>
        <strain evidence="4 5">KLBMP1111</strain>
    </source>
</reference>
<dbReference type="Gene3D" id="1.10.150.130">
    <property type="match status" value="1"/>
</dbReference>
<dbReference type="Proteomes" id="UP000063699">
    <property type="component" value="Chromosome"/>
</dbReference>
<dbReference type="InterPro" id="IPR044068">
    <property type="entry name" value="CB"/>
</dbReference>
<evidence type="ECO:0000256" key="1">
    <source>
        <dbReference type="ARBA" id="ARBA00023125"/>
    </source>
</evidence>